<dbReference type="RefSeq" id="WP_095510263.1">
    <property type="nucleotide sequence ID" value="NZ_MQWD01000001.1"/>
</dbReference>
<comment type="caution">
    <text evidence="2">The sequence shown here is derived from an EMBL/GenBank/DDBJ whole genome shotgun (WGS) entry which is preliminary data.</text>
</comment>
<protein>
    <submittedName>
        <fullName evidence="2">Uncharacterized protein</fullName>
    </submittedName>
</protein>
<organism evidence="2 3">
    <name type="scientific">Rubrivirga marina</name>
    <dbReference type="NCBI Taxonomy" id="1196024"/>
    <lineage>
        <taxon>Bacteria</taxon>
        <taxon>Pseudomonadati</taxon>
        <taxon>Rhodothermota</taxon>
        <taxon>Rhodothermia</taxon>
        <taxon>Rhodothermales</taxon>
        <taxon>Rubricoccaceae</taxon>
        <taxon>Rubrivirga</taxon>
    </lineage>
</organism>
<reference evidence="2 3" key="1">
    <citation type="submission" date="2016-11" db="EMBL/GenBank/DDBJ databases">
        <title>Study of marine rhodopsin-containing bacteria.</title>
        <authorList>
            <person name="Yoshizawa S."/>
            <person name="Kumagai Y."/>
            <person name="Kogure K."/>
        </authorList>
    </citation>
    <scope>NUCLEOTIDE SEQUENCE [LARGE SCALE GENOMIC DNA]</scope>
    <source>
        <strain evidence="2 3">SAORIC-28</strain>
    </source>
</reference>
<keyword evidence="1" id="KW-1133">Transmembrane helix</keyword>
<keyword evidence="3" id="KW-1185">Reference proteome</keyword>
<keyword evidence="1" id="KW-0812">Transmembrane</keyword>
<accession>A0A271J0M8</accession>
<dbReference type="Proteomes" id="UP000216339">
    <property type="component" value="Unassembled WGS sequence"/>
</dbReference>
<dbReference type="AlphaFoldDB" id="A0A271J0M8"/>
<gene>
    <name evidence="2" type="ORF">BSZ37_09200</name>
</gene>
<feature type="transmembrane region" description="Helical" evidence="1">
    <location>
        <begin position="37"/>
        <end position="55"/>
    </location>
</feature>
<sequence>MVLALVWLCLALIGVSLLMMIGFGLKNAGNALNQSKLGLAAFALPLIIFVIAYLVDGTATGAAVATAMFMSLSGFIALVISGARSLFT</sequence>
<evidence type="ECO:0000313" key="3">
    <source>
        <dbReference type="Proteomes" id="UP000216339"/>
    </source>
</evidence>
<dbReference type="EMBL" id="MQWD01000001">
    <property type="protein sequence ID" value="PAP76604.1"/>
    <property type="molecule type" value="Genomic_DNA"/>
</dbReference>
<feature type="transmembrane region" description="Helical" evidence="1">
    <location>
        <begin position="6"/>
        <end position="25"/>
    </location>
</feature>
<name>A0A271J0M8_9BACT</name>
<evidence type="ECO:0000313" key="2">
    <source>
        <dbReference type="EMBL" id="PAP76604.1"/>
    </source>
</evidence>
<proteinExistence type="predicted"/>
<evidence type="ECO:0000256" key="1">
    <source>
        <dbReference type="SAM" id="Phobius"/>
    </source>
</evidence>
<dbReference type="OrthoDB" id="9947156at2"/>
<feature type="transmembrane region" description="Helical" evidence="1">
    <location>
        <begin position="61"/>
        <end position="83"/>
    </location>
</feature>
<keyword evidence="1" id="KW-0472">Membrane</keyword>